<sequence length="115" mass="13441">MEVGDKSWMNLQRSTNENIHGVNGFLDKAFERAFQGHEEDNCPNIKETFWRETNDDIGSSEKVLEVDVRWSREDLLVDIIDLPTLAQHSEDVAMETSEEEDDFDDTDWDWMEADD</sequence>
<feature type="compositionally biased region" description="Acidic residues" evidence="1">
    <location>
        <begin position="92"/>
        <end position="115"/>
    </location>
</feature>
<dbReference type="AlphaFoldDB" id="A0A3Q7JTW0"/>
<proteinExistence type="predicted"/>
<dbReference type="PaxDb" id="4081-Solyc08g065770.1.1"/>
<evidence type="ECO:0000313" key="2">
    <source>
        <dbReference type="EnsemblPlants" id="Solyc12g017262.1.1"/>
    </source>
</evidence>
<reference evidence="2" key="1">
    <citation type="journal article" date="2012" name="Nature">
        <title>The tomato genome sequence provides insights into fleshy fruit evolution.</title>
        <authorList>
            <consortium name="Tomato Genome Consortium"/>
        </authorList>
    </citation>
    <scope>NUCLEOTIDE SEQUENCE [LARGE SCALE GENOMIC DNA]</scope>
    <source>
        <strain evidence="2">cv. Heinz 1706</strain>
    </source>
</reference>
<dbReference type="Gramene" id="Solyc12g017262.1.1">
    <property type="protein sequence ID" value="Solyc12g017262.1.1"/>
    <property type="gene ID" value="Solyc12g017262.1"/>
</dbReference>
<dbReference type="InParanoid" id="A0A3Q7JTW0"/>
<protein>
    <submittedName>
        <fullName evidence="2">Uncharacterized protein</fullName>
    </submittedName>
</protein>
<evidence type="ECO:0000313" key="3">
    <source>
        <dbReference type="Proteomes" id="UP000004994"/>
    </source>
</evidence>
<dbReference type="Proteomes" id="UP000004994">
    <property type="component" value="Chromosome 12"/>
</dbReference>
<accession>A0A3Q7JTW0</accession>
<organism evidence="2">
    <name type="scientific">Solanum lycopersicum</name>
    <name type="common">Tomato</name>
    <name type="synonym">Lycopersicon esculentum</name>
    <dbReference type="NCBI Taxonomy" id="4081"/>
    <lineage>
        <taxon>Eukaryota</taxon>
        <taxon>Viridiplantae</taxon>
        <taxon>Streptophyta</taxon>
        <taxon>Embryophyta</taxon>
        <taxon>Tracheophyta</taxon>
        <taxon>Spermatophyta</taxon>
        <taxon>Magnoliopsida</taxon>
        <taxon>eudicotyledons</taxon>
        <taxon>Gunneridae</taxon>
        <taxon>Pentapetalae</taxon>
        <taxon>asterids</taxon>
        <taxon>lamiids</taxon>
        <taxon>Solanales</taxon>
        <taxon>Solanaceae</taxon>
        <taxon>Solanoideae</taxon>
        <taxon>Solaneae</taxon>
        <taxon>Solanum</taxon>
        <taxon>Solanum subgen. Lycopersicon</taxon>
    </lineage>
</organism>
<reference evidence="2" key="2">
    <citation type="submission" date="2019-01" db="UniProtKB">
        <authorList>
            <consortium name="EnsemblPlants"/>
        </authorList>
    </citation>
    <scope>IDENTIFICATION</scope>
    <source>
        <strain evidence="2">cv. Heinz 1706</strain>
    </source>
</reference>
<dbReference type="EnsemblPlants" id="Solyc12g017262.1.1">
    <property type="protein sequence ID" value="Solyc12g017262.1.1"/>
    <property type="gene ID" value="Solyc12g017262.1"/>
</dbReference>
<name>A0A3Q7JTW0_SOLLC</name>
<feature type="region of interest" description="Disordered" evidence="1">
    <location>
        <begin position="90"/>
        <end position="115"/>
    </location>
</feature>
<evidence type="ECO:0000256" key="1">
    <source>
        <dbReference type="SAM" id="MobiDB-lite"/>
    </source>
</evidence>
<keyword evidence="3" id="KW-1185">Reference proteome</keyword>